<gene>
    <name evidence="3" type="primary">ktrA</name>
    <name evidence="7" type="ORF">DW264_12990</name>
    <name evidence="6" type="ORF">DW856_12800</name>
    <name evidence="5" type="ORF">DW927_01500</name>
    <name evidence="8" type="ORF">DWZ31_06680</name>
    <name evidence="3" type="ORF">ERS852572_01571</name>
    <name evidence="4" type="ORF">GCK47_08685</name>
</gene>
<dbReference type="OrthoDB" id="9776294at2"/>
<evidence type="ECO:0000313" key="7">
    <source>
        <dbReference type="EMBL" id="RHG27025.1"/>
    </source>
</evidence>
<dbReference type="AlphaFoldDB" id="A0A173TMX0"/>
<organism evidence="3 9">
    <name type="scientific">Roseburia intestinalis</name>
    <dbReference type="NCBI Taxonomy" id="166486"/>
    <lineage>
        <taxon>Bacteria</taxon>
        <taxon>Bacillati</taxon>
        <taxon>Bacillota</taxon>
        <taxon>Clostridia</taxon>
        <taxon>Lachnospirales</taxon>
        <taxon>Lachnospiraceae</taxon>
        <taxon>Roseburia</taxon>
    </lineage>
</organism>
<dbReference type="Gene3D" id="3.40.50.720">
    <property type="entry name" value="NAD(P)-binding Rossmann-like Domain"/>
    <property type="match status" value="1"/>
</dbReference>
<dbReference type="GO" id="GO:0008324">
    <property type="term" value="F:monoatomic cation transmembrane transporter activity"/>
    <property type="evidence" value="ECO:0007669"/>
    <property type="project" value="InterPro"/>
</dbReference>
<evidence type="ECO:0000313" key="6">
    <source>
        <dbReference type="EMBL" id="RHC15954.1"/>
    </source>
</evidence>
<dbReference type="EMBL" id="QSHO01000011">
    <property type="protein sequence ID" value="RHC15954.1"/>
    <property type="molecule type" value="Genomic_DNA"/>
</dbReference>
<sequence>MKSILIIGLGRFGTHLCQDLAKLDNEIMIVDKDEASLEDLLPLVVSAKIGDCTNEKVLKSLGVGNFDYCFVCIGENFQSSLEITSLLKDLGAKYVVSKANRDIHAKFLLRNGADEVIYPDRDIAEKVAVRFSANQVFDYVELGNNFSIYEIAPLPEWIGHSIRDVNVRVKYNANIIGIKAENGMELMPNAEYVFRREEHLMIIGHQRDMEKILKKL</sequence>
<dbReference type="InterPro" id="IPR050721">
    <property type="entry name" value="Trk_Ktr_HKT_K-transport"/>
</dbReference>
<dbReference type="EMBL" id="QRID01000013">
    <property type="protein sequence ID" value="RHG27025.1"/>
    <property type="molecule type" value="Genomic_DNA"/>
</dbReference>
<dbReference type="GO" id="GO:0006813">
    <property type="term" value="P:potassium ion transport"/>
    <property type="evidence" value="ECO:0007669"/>
    <property type="project" value="InterPro"/>
</dbReference>
<reference evidence="3 9" key="1">
    <citation type="submission" date="2015-09" db="EMBL/GenBank/DDBJ databases">
        <authorList>
            <consortium name="Pathogen Informatics"/>
        </authorList>
    </citation>
    <scope>NUCLEOTIDE SEQUENCE [LARGE SCALE GENOMIC DNA]</scope>
    <source>
        <strain evidence="3 9">2789STDY5834960</strain>
    </source>
</reference>
<dbReference type="STRING" id="166486.ERS852572_01571"/>
<dbReference type="Proteomes" id="UP000284465">
    <property type="component" value="Unassembled WGS sequence"/>
</dbReference>
<dbReference type="Proteomes" id="UP000283513">
    <property type="component" value="Unassembled WGS sequence"/>
</dbReference>
<evidence type="ECO:0000313" key="11">
    <source>
        <dbReference type="Proteomes" id="UP000283586"/>
    </source>
</evidence>
<dbReference type="PANTHER" id="PTHR43833">
    <property type="entry name" value="POTASSIUM CHANNEL PROTEIN 2-RELATED-RELATED"/>
    <property type="match status" value="1"/>
</dbReference>
<feature type="domain" description="RCK N-terminal" evidence="1">
    <location>
        <begin position="1"/>
        <end position="118"/>
    </location>
</feature>
<dbReference type="EMBL" id="QRQN01000006">
    <property type="protein sequence ID" value="RHN09743.1"/>
    <property type="molecule type" value="Genomic_DNA"/>
</dbReference>
<dbReference type="PaxDb" id="166486-ERS852572_01571"/>
<dbReference type="Gene3D" id="3.30.70.1450">
    <property type="entry name" value="Regulator of K+ conductance, C-terminal domain"/>
    <property type="match status" value="1"/>
</dbReference>
<evidence type="ECO:0000259" key="1">
    <source>
        <dbReference type="PROSITE" id="PS51201"/>
    </source>
</evidence>
<dbReference type="EMBL" id="CYXZ01000010">
    <property type="protein sequence ID" value="CUN02548.1"/>
    <property type="molecule type" value="Genomic_DNA"/>
</dbReference>
<evidence type="ECO:0000313" key="14">
    <source>
        <dbReference type="Proteomes" id="UP000479531"/>
    </source>
</evidence>
<evidence type="ECO:0000259" key="2">
    <source>
        <dbReference type="PROSITE" id="PS51202"/>
    </source>
</evidence>
<dbReference type="RefSeq" id="WP_015521138.1">
    <property type="nucleotide sequence ID" value="NZ_CABIYH010000010.1"/>
</dbReference>
<dbReference type="SUPFAM" id="SSF116726">
    <property type="entry name" value="TrkA C-terminal domain-like"/>
    <property type="match status" value="1"/>
</dbReference>
<dbReference type="Proteomes" id="UP000479531">
    <property type="component" value="Unassembled WGS sequence"/>
</dbReference>
<evidence type="ECO:0000313" key="3">
    <source>
        <dbReference type="EMBL" id="CUN02548.1"/>
    </source>
</evidence>
<protein>
    <submittedName>
        <fullName evidence="3">Ktr system potassium uptake protein A</fullName>
    </submittedName>
    <submittedName>
        <fullName evidence="4">TrkA family potassium uptake protein</fullName>
    </submittedName>
</protein>
<evidence type="ECO:0000313" key="9">
    <source>
        <dbReference type="Proteomes" id="UP000095350"/>
    </source>
</evidence>
<dbReference type="PANTHER" id="PTHR43833:SF7">
    <property type="entry name" value="KTR SYSTEM POTASSIUM UPTAKE PROTEIN C"/>
    <property type="match status" value="1"/>
</dbReference>
<dbReference type="InterPro" id="IPR006037">
    <property type="entry name" value="RCK_C"/>
</dbReference>
<evidence type="ECO:0000313" key="12">
    <source>
        <dbReference type="Proteomes" id="UP000284051"/>
    </source>
</evidence>
<dbReference type="SUPFAM" id="SSF51735">
    <property type="entry name" value="NAD(P)-binding Rossmann-fold domains"/>
    <property type="match status" value="1"/>
</dbReference>
<evidence type="ECO:0000313" key="10">
    <source>
        <dbReference type="Proteomes" id="UP000283513"/>
    </source>
</evidence>
<dbReference type="InterPro" id="IPR036291">
    <property type="entry name" value="NAD(P)-bd_dom_sf"/>
</dbReference>
<evidence type="ECO:0000313" key="8">
    <source>
        <dbReference type="EMBL" id="RHN09743.1"/>
    </source>
</evidence>
<evidence type="ECO:0000313" key="4">
    <source>
        <dbReference type="EMBL" id="MVQ45779.1"/>
    </source>
</evidence>
<dbReference type="Pfam" id="PF02080">
    <property type="entry name" value="TrkA_C"/>
    <property type="match status" value="1"/>
</dbReference>
<dbReference type="EMBL" id="QSFP01000001">
    <property type="protein sequence ID" value="RHA70353.1"/>
    <property type="molecule type" value="Genomic_DNA"/>
</dbReference>
<dbReference type="Proteomes" id="UP000283586">
    <property type="component" value="Unassembled WGS sequence"/>
</dbReference>
<dbReference type="PROSITE" id="PS51202">
    <property type="entry name" value="RCK_C"/>
    <property type="match status" value="1"/>
</dbReference>
<accession>A0A173TMX0</accession>
<dbReference type="InterPro" id="IPR003148">
    <property type="entry name" value="RCK_N"/>
</dbReference>
<dbReference type="InterPro" id="IPR036721">
    <property type="entry name" value="RCK_C_sf"/>
</dbReference>
<proteinExistence type="predicted"/>
<evidence type="ECO:0000313" key="13">
    <source>
        <dbReference type="Proteomes" id="UP000284465"/>
    </source>
</evidence>
<reference evidence="4 14" key="3">
    <citation type="submission" date="2019-10" db="EMBL/GenBank/DDBJ databases">
        <title>Roseburia spp. ameliorate alcoholic fatty liver via restoration of gut barrier function.</title>
        <authorList>
            <person name="Seo B."/>
            <person name="Ko G."/>
        </authorList>
    </citation>
    <scope>NUCLEOTIDE SEQUENCE [LARGE SCALE GENOMIC DNA]</scope>
    <source>
        <strain evidence="4 14">SNUG30017</strain>
    </source>
</reference>
<dbReference type="Proteomes" id="UP000095350">
    <property type="component" value="Unassembled WGS sequence"/>
</dbReference>
<dbReference type="PROSITE" id="PS51201">
    <property type="entry name" value="RCK_N"/>
    <property type="match status" value="1"/>
</dbReference>
<feature type="domain" description="RCK C-terminal" evidence="2">
    <location>
        <begin position="134"/>
        <end position="216"/>
    </location>
</feature>
<evidence type="ECO:0000313" key="5">
    <source>
        <dbReference type="EMBL" id="RHA70353.1"/>
    </source>
</evidence>
<dbReference type="EMBL" id="WGGT01000009">
    <property type="protein sequence ID" value="MVQ45779.1"/>
    <property type="molecule type" value="Genomic_DNA"/>
</dbReference>
<dbReference type="Pfam" id="PF02254">
    <property type="entry name" value="TrkA_N"/>
    <property type="match status" value="1"/>
</dbReference>
<name>A0A173TMX0_9FIRM</name>
<dbReference type="Proteomes" id="UP000284051">
    <property type="component" value="Unassembled WGS sequence"/>
</dbReference>
<reference evidence="10 11" key="2">
    <citation type="submission" date="2018-08" db="EMBL/GenBank/DDBJ databases">
        <title>A genome reference for cultivated species of the human gut microbiota.</title>
        <authorList>
            <person name="Zou Y."/>
            <person name="Xue W."/>
            <person name="Luo G."/>
        </authorList>
    </citation>
    <scope>NUCLEOTIDE SEQUENCE [LARGE SCALE GENOMIC DNA]</scope>
    <source>
        <strain evidence="8 11">AF31-21AC</strain>
        <strain evidence="7 12">AM22-21LB</strain>
        <strain evidence="6 10">AM37-1AC</strain>
        <strain evidence="5 13">AM43-11</strain>
    </source>
</reference>